<dbReference type="PROSITE" id="PS51063">
    <property type="entry name" value="HTH_CRP_2"/>
    <property type="match status" value="1"/>
</dbReference>
<accession>A0A2S6MUV2</accession>
<proteinExistence type="predicted"/>
<dbReference type="Gene3D" id="1.10.10.10">
    <property type="entry name" value="Winged helix-like DNA-binding domain superfamily/Winged helix DNA-binding domain"/>
    <property type="match status" value="1"/>
</dbReference>
<protein>
    <submittedName>
        <fullName evidence="4">Uncharacterized protein</fullName>
    </submittedName>
</protein>
<dbReference type="Proteomes" id="UP000239089">
    <property type="component" value="Unassembled WGS sequence"/>
</dbReference>
<dbReference type="InterPro" id="IPR036388">
    <property type="entry name" value="WH-like_DNA-bd_sf"/>
</dbReference>
<dbReference type="InterPro" id="IPR000595">
    <property type="entry name" value="cNMP-bd_dom"/>
</dbReference>
<evidence type="ECO:0000256" key="3">
    <source>
        <dbReference type="ARBA" id="ARBA00023163"/>
    </source>
</evidence>
<reference evidence="4 5" key="1">
    <citation type="journal article" date="2018" name="Arch. Microbiol.">
        <title>New insights into the metabolic potential of the phototrophic purple bacterium Rhodopila globiformis DSM 161(T) from its draft genome sequence and evidence for a vanadium-dependent nitrogenase.</title>
        <authorList>
            <person name="Imhoff J.F."/>
            <person name="Rahn T."/>
            <person name="Kunzel S."/>
            <person name="Neulinger S.C."/>
        </authorList>
    </citation>
    <scope>NUCLEOTIDE SEQUENCE [LARGE SCALE GENOMIC DNA]</scope>
    <source>
        <strain evidence="4 5">DSM 16996</strain>
    </source>
</reference>
<keyword evidence="3" id="KW-0804">Transcription</keyword>
<dbReference type="Pfam" id="PF00027">
    <property type="entry name" value="cNMP_binding"/>
    <property type="match status" value="1"/>
</dbReference>
<dbReference type="Pfam" id="PF13545">
    <property type="entry name" value="HTH_Crp_2"/>
    <property type="match status" value="1"/>
</dbReference>
<comment type="caution">
    <text evidence="4">The sequence shown here is derived from an EMBL/GenBank/DDBJ whole genome shotgun (WGS) entry which is preliminary data.</text>
</comment>
<dbReference type="OrthoDB" id="667966at2"/>
<dbReference type="PRINTS" id="PR00034">
    <property type="entry name" value="HTHCRP"/>
</dbReference>
<evidence type="ECO:0000313" key="4">
    <source>
        <dbReference type="EMBL" id="PPQ26145.1"/>
    </source>
</evidence>
<dbReference type="SUPFAM" id="SSF46785">
    <property type="entry name" value="Winged helix' DNA-binding domain"/>
    <property type="match status" value="1"/>
</dbReference>
<dbReference type="SUPFAM" id="SSF51206">
    <property type="entry name" value="cAMP-binding domain-like"/>
    <property type="match status" value="1"/>
</dbReference>
<dbReference type="GO" id="GO:0003677">
    <property type="term" value="F:DNA binding"/>
    <property type="evidence" value="ECO:0007669"/>
    <property type="project" value="UniProtKB-KW"/>
</dbReference>
<dbReference type="CDD" id="cd00038">
    <property type="entry name" value="CAP_ED"/>
    <property type="match status" value="1"/>
</dbReference>
<dbReference type="RefSeq" id="WP_104510639.1">
    <property type="nucleotide sequence ID" value="NZ_JACIGC010000018.1"/>
</dbReference>
<dbReference type="Gene3D" id="2.60.120.10">
    <property type="entry name" value="Jelly Rolls"/>
    <property type="match status" value="1"/>
</dbReference>
<dbReference type="InterPro" id="IPR018490">
    <property type="entry name" value="cNMP-bd_dom_sf"/>
</dbReference>
<evidence type="ECO:0000256" key="1">
    <source>
        <dbReference type="ARBA" id="ARBA00023015"/>
    </source>
</evidence>
<keyword evidence="5" id="KW-1185">Reference proteome</keyword>
<dbReference type="InterPro" id="IPR012318">
    <property type="entry name" value="HTH_CRP"/>
</dbReference>
<dbReference type="AlphaFoldDB" id="A0A2S6MUV2"/>
<dbReference type="InterPro" id="IPR036390">
    <property type="entry name" value="WH_DNA-bd_sf"/>
</dbReference>
<dbReference type="InterPro" id="IPR014710">
    <property type="entry name" value="RmlC-like_jellyroll"/>
</dbReference>
<sequence length="229" mass="24722">MSQHFAPAVADDAAGAGAAFVPPILASRSGQRVFTARRHLICLNDNQPLFVEGDPAHLLFTVVSGGLMILRQMADGRRQIVDIAGPGRSVGFTAGGRHDCAAVALVPSEVAARERHPGQDDAQMLAEIHRLRDLALLLGRKTAIERLATFLLEMMGEDFDQSQPLDFPVWRQDIADYLGLALETVCRNFVALKKRGLIAPANRESVHILDIDGLRRIASGAAAVETTCP</sequence>
<organism evidence="4 5">
    <name type="scientific">Rhodoblastus sphagnicola</name>
    <dbReference type="NCBI Taxonomy" id="333368"/>
    <lineage>
        <taxon>Bacteria</taxon>
        <taxon>Pseudomonadati</taxon>
        <taxon>Pseudomonadota</taxon>
        <taxon>Alphaproteobacteria</taxon>
        <taxon>Hyphomicrobiales</taxon>
        <taxon>Rhodoblastaceae</taxon>
        <taxon>Rhodoblastus</taxon>
    </lineage>
</organism>
<gene>
    <name evidence="4" type="ORF">CCR94_23060</name>
</gene>
<keyword evidence="2" id="KW-0238">DNA-binding</keyword>
<name>A0A2S6MUV2_9HYPH</name>
<dbReference type="SMART" id="SM00419">
    <property type="entry name" value="HTH_CRP"/>
    <property type="match status" value="1"/>
</dbReference>
<evidence type="ECO:0000256" key="2">
    <source>
        <dbReference type="ARBA" id="ARBA00023125"/>
    </source>
</evidence>
<dbReference type="EMBL" id="NHSJ01000136">
    <property type="protein sequence ID" value="PPQ26145.1"/>
    <property type="molecule type" value="Genomic_DNA"/>
</dbReference>
<keyword evidence="1" id="KW-0805">Transcription regulation</keyword>
<dbReference type="CDD" id="cd00092">
    <property type="entry name" value="HTH_CRP"/>
    <property type="match status" value="1"/>
</dbReference>
<evidence type="ECO:0000313" key="5">
    <source>
        <dbReference type="Proteomes" id="UP000239089"/>
    </source>
</evidence>
<dbReference type="GO" id="GO:0006355">
    <property type="term" value="P:regulation of DNA-templated transcription"/>
    <property type="evidence" value="ECO:0007669"/>
    <property type="project" value="InterPro"/>
</dbReference>